<dbReference type="STRING" id="134601.AFA91_23015"/>
<dbReference type="Proteomes" id="UP000062255">
    <property type="component" value="Chromosome"/>
</dbReference>
<proteinExistence type="inferred from homology"/>
<dbReference type="EMBL" id="CP012150">
    <property type="protein sequence ID" value="AKS34289.1"/>
    <property type="molecule type" value="Genomic_DNA"/>
</dbReference>
<dbReference type="InterPro" id="IPR038743">
    <property type="entry name" value="YjgH-like"/>
</dbReference>
<reference evidence="2 3" key="1">
    <citation type="submission" date="2015-07" db="EMBL/GenBank/DDBJ databases">
        <title>Complete genome sequence of Mycobacterium goodii X7B, a facultative thermophilic biodesulfurizing bacterium.</title>
        <authorList>
            <person name="Yu B."/>
            <person name="Li F."/>
            <person name="Xu P."/>
        </authorList>
    </citation>
    <scope>NUCLEOTIDE SEQUENCE [LARGE SCALE GENOMIC DNA]</scope>
    <source>
        <strain evidence="2 3">X7B</strain>
    </source>
</reference>
<comment type="similarity">
    <text evidence="1">Belongs to the RutC family.</text>
</comment>
<name>A0A0K0XA36_MYCGD</name>
<dbReference type="Gene3D" id="3.30.1330.40">
    <property type="entry name" value="RutC-like"/>
    <property type="match status" value="1"/>
</dbReference>
<dbReference type="PANTHER" id="PTHR11803:SF58">
    <property type="entry name" value="PROTEIN HMF1-RELATED"/>
    <property type="match status" value="1"/>
</dbReference>
<evidence type="ECO:0000256" key="1">
    <source>
        <dbReference type="ARBA" id="ARBA00010552"/>
    </source>
</evidence>
<dbReference type="CDD" id="cd02198">
    <property type="entry name" value="YjgH_like"/>
    <property type="match status" value="1"/>
</dbReference>
<dbReference type="GO" id="GO:0019239">
    <property type="term" value="F:deaminase activity"/>
    <property type="evidence" value="ECO:0007669"/>
    <property type="project" value="TreeGrafter"/>
</dbReference>
<organism evidence="2 3">
    <name type="scientific">Mycolicibacterium goodii</name>
    <name type="common">Mycobacterium goodii</name>
    <dbReference type="NCBI Taxonomy" id="134601"/>
    <lineage>
        <taxon>Bacteria</taxon>
        <taxon>Bacillati</taxon>
        <taxon>Actinomycetota</taxon>
        <taxon>Actinomycetes</taxon>
        <taxon>Mycobacteriales</taxon>
        <taxon>Mycobacteriaceae</taxon>
        <taxon>Mycolicibacterium</taxon>
    </lineage>
</organism>
<gene>
    <name evidence="2" type="ORF">AFA91_23015</name>
</gene>
<dbReference type="Pfam" id="PF01042">
    <property type="entry name" value="Ribonuc_L-PSP"/>
    <property type="match status" value="1"/>
</dbReference>
<protein>
    <submittedName>
        <fullName evidence="2">Membrane protein</fullName>
    </submittedName>
</protein>
<dbReference type="SUPFAM" id="SSF55298">
    <property type="entry name" value="YjgF-like"/>
    <property type="match status" value="1"/>
</dbReference>
<dbReference type="InterPro" id="IPR035959">
    <property type="entry name" value="RutC-like_sf"/>
</dbReference>
<sequence length="145" mass="15804">MTRRQTVPIHTVQVPDDSEIFGSTVKAFESFGYSAAVRSHGHLFIAGTVGRRADGSIPDKIEEQTEIAIRKIDEILRLEGLDLSALVDVTSYHVEIREHLPGFAEAKARLINPPFPTWTIIGVDGLASPGLLVEIRAVAAYPDAT</sequence>
<dbReference type="InterPro" id="IPR006175">
    <property type="entry name" value="YjgF/YER057c/UK114"/>
</dbReference>
<dbReference type="AlphaFoldDB" id="A0A0K0XA36"/>
<dbReference type="KEGG" id="mgo:AFA91_23015"/>
<dbReference type="PATRIC" id="fig|134601.6.peg.4752"/>
<accession>A0A0K0XA36</accession>
<evidence type="ECO:0000313" key="2">
    <source>
        <dbReference type="EMBL" id="AKS34289.1"/>
    </source>
</evidence>
<evidence type="ECO:0000313" key="3">
    <source>
        <dbReference type="Proteomes" id="UP000062255"/>
    </source>
</evidence>
<dbReference type="PANTHER" id="PTHR11803">
    <property type="entry name" value="2-IMINOBUTANOATE/2-IMINOPROPANOATE DEAMINASE RIDA"/>
    <property type="match status" value="1"/>
</dbReference>
<dbReference type="GO" id="GO:0005829">
    <property type="term" value="C:cytosol"/>
    <property type="evidence" value="ECO:0007669"/>
    <property type="project" value="TreeGrafter"/>
</dbReference>